<dbReference type="EMBL" id="CAXDID020000150">
    <property type="protein sequence ID" value="CAL6041498.1"/>
    <property type="molecule type" value="Genomic_DNA"/>
</dbReference>
<proteinExistence type="predicted"/>
<reference evidence="3 4" key="2">
    <citation type="submission" date="2024-07" db="EMBL/GenBank/DDBJ databases">
        <authorList>
            <person name="Akdeniz Z."/>
        </authorList>
    </citation>
    <scope>NUCLEOTIDE SEQUENCE [LARGE SCALE GENOMIC DNA]</scope>
</reference>
<reference evidence="2" key="1">
    <citation type="submission" date="2023-06" db="EMBL/GenBank/DDBJ databases">
        <authorList>
            <person name="Kurt Z."/>
        </authorList>
    </citation>
    <scope>NUCLEOTIDE SEQUENCE</scope>
</reference>
<evidence type="ECO:0000313" key="2">
    <source>
        <dbReference type="EMBL" id="CAI9943590.1"/>
    </source>
</evidence>
<accession>A0AA86PNS3</accession>
<protein>
    <submittedName>
        <fullName evidence="3">Hypothetical_protein</fullName>
    </submittedName>
</protein>
<organism evidence="2">
    <name type="scientific">Hexamita inflata</name>
    <dbReference type="NCBI Taxonomy" id="28002"/>
    <lineage>
        <taxon>Eukaryota</taxon>
        <taxon>Metamonada</taxon>
        <taxon>Diplomonadida</taxon>
        <taxon>Hexamitidae</taxon>
        <taxon>Hexamitinae</taxon>
        <taxon>Hexamita</taxon>
    </lineage>
</organism>
<sequence>MKQLYKEINKLLNEMDEFSNEIPVSYNQAQIKVSVKQQYSPNQTEQVLLINKDILDKDKKKQHDNYVDLQISRSLVDITRSRSSTQSSVANALPNVEIRQSHLRQISQPQIAKRHMHKSGTKLVQSLSNSARTSIYEQ</sequence>
<name>A0AA86PNS3_9EUKA</name>
<evidence type="ECO:0000313" key="4">
    <source>
        <dbReference type="Proteomes" id="UP001642409"/>
    </source>
</evidence>
<dbReference type="EMBL" id="CATOUU010000716">
    <property type="protein sequence ID" value="CAI9943590.1"/>
    <property type="molecule type" value="Genomic_DNA"/>
</dbReference>
<dbReference type="AlphaFoldDB" id="A0AA86PNS3"/>
<feature type="region of interest" description="Disordered" evidence="1">
    <location>
        <begin position="108"/>
        <end position="138"/>
    </location>
</feature>
<evidence type="ECO:0000313" key="3">
    <source>
        <dbReference type="EMBL" id="CAL6041498.1"/>
    </source>
</evidence>
<dbReference type="Proteomes" id="UP001642409">
    <property type="component" value="Unassembled WGS sequence"/>
</dbReference>
<feature type="compositionally biased region" description="Polar residues" evidence="1">
    <location>
        <begin position="122"/>
        <end position="138"/>
    </location>
</feature>
<evidence type="ECO:0000256" key="1">
    <source>
        <dbReference type="SAM" id="MobiDB-lite"/>
    </source>
</evidence>
<comment type="caution">
    <text evidence="2">The sequence shown here is derived from an EMBL/GenBank/DDBJ whole genome shotgun (WGS) entry which is preliminary data.</text>
</comment>
<gene>
    <name evidence="2" type="ORF">HINF_LOCUS31235</name>
    <name evidence="3" type="ORF">HINF_LOCUS39144</name>
</gene>
<keyword evidence="4" id="KW-1185">Reference proteome</keyword>